<protein>
    <submittedName>
        <fullName evidence="5">ADAM metallopeptidase domain 28</fullName>
    </submittedName>
</protein>
<reference evidence="5" key="1">
    <citation type="submission" date="2025-08" db="UniProtKB">
        <authorList>
            <consortium name="Ensembl"/>
        </authorList>
    </citation>
    <scope>IDENTIFICATION</scope>
</reference>
<proteinExistence type="predicted"/>
<evidence type="ECO:0000313" key="6">
    <source>
        <dbReference type="Proteomes" id="UP000694545"/>
    </source>
</evidence>
<dbReference type="GO" id="GO:0005576">
    <property type="term" value="C:extracellular region"/>
    <property type="evidence" value="ECO:0007669"/>
    <property type="project" value="UniProtKB-SubCell"/>
</dbReference>
<dbReference type="AlphaFoldDB" id="A0A8D2LCF4"/>
<evidence type="ECO:0000256" key="4">
    <source>
        <dbReference type="SAM" id="MobiDB-lite"/>
    </source>
</evidence>
<feature type="region of interest" description="Disordered" evidence="4">
    <location>
        <begin position="35"/>
        <end position="70"/>
    </location>
</feature>
<comment type="subcellular location">
    <subcellularLocation>
        <location evidence="1">Secreted</location>
    </subcellularLocation>
</comment>
<evidence type="ECO:0000313" key="5">
    <source>
        <dbReference type="Ensembl" id="ENSVKKP00000019917.1"/>
    </source>
</evidence>
<dbReference type="PANTHER" id="PTHR11905">
    <property type="entry name" value="ADAM A DISINTEGRIN AND METALLOPROTEASE DOMAIN"/>
    <property type="match status" value="1"/>
</dbReference>
<name>A0A8D2LCF4_VARKO</name>
<dbReference type="Ensembl" id="ENSVKKT00000020405.1">
    <property type="protein sequence ID" value="ENSVKKP00000019917.1"/>
    <property type="gene ID" value="ENSVKKG00000013473.1"/>
</dbReference>
<sequence>MSFSAEVSAYGPVPEPPGVEDYKVVYPKKLHALHKRDVKGIQNPQEKVRRTAPASRASPVLDNKSHSSQGVPVCSSVSLQDHCYYGGHIQGDTSSGASISTCRGLRGYFKSRGKRYLIEPLKLLDSEAHAVFKYESLEKEDEAPKVCGVTNTTWQMEEPIQKIARSSTSAEVSLSPAQLILGRGEAG</sequence>
<accession>A0A8D2LCF4</accession>
<keyword evidence="3" id="KW-1015">Disulfide bond</keyword>
<dbReference type="PANTHER" id="PTHR11905:SF32">
    <property type="entry name" value="DISINTEGRIN AND METALLOPROTEINASE DOMAIN-CONTAINING PROTEIN 28"/>
    <property type="match status" value="1"/>
</dbReference>
<keyword evidence="6" id="KW-1185">Reference proteome</keyword>
<dbReference type="Proteomes" id="UP000694545">
    <property type="component" value="Unplaced"/>
</dbReference>
<evidence type="ECO:0000256" key="2">
    <source>
        <dbReference type="ARBA" id="ARBA00022525"/>
    </source>
</evidence>
<reference evidence="5" key="2">
    <citation type="submission" date="2025-09" db="UniProtKB">
        <authorList>
            <consortium name="Ensembl"/>
        </authorList>
    </citation>
    <scope>IDENTIFICATION</scope>
</reference>
<evidence type="ECO:0000256" key="1">
    <source>
        <dbReference type="ARBA" id="ARBA00004613"/>
    </source>
</evidence>
<keyword evidence="2" id="KW-0964">Secreted</keyword>
<evidence type="ECO:0000256" key="3">
    <source>
        <dbReference type="ARBA" id="ARBA00023157"/>
    </source>
</evidence>
<dbReference type="GO" id="GO:0005886">
    <property type="term" value="C:plasma membrane"/>
    <property type="evidence" value="ECO:0007669"/>
    <property type="project" value="TreeGrafter"/>
</dbReference>
<organism evidence="5 6">
    <name type="scientific">Varanus komodoensis</name>
    <name type="common">Komodo dragon</name>
    <dbReference type="NCBI Taxonomy" id="61221"/>
    <lineage>
        <taxon>Eukaryota</taxon>
        <taxon>Metazoa</taxon>
        <taxon>Chordata</taxon>
        <taxon>Craniata</taxon>
        <taxon>Vertebrata</taxon>
        <taxon>Euteleostomi</taxon>
        <taxon>Lepidosauria</taxon>
        <taxon>Squamata</taxon>
        <taxon>Bifurcata</taxon>
        <taxon>Unidentata</taxon>
        <taxon>Episquamata</taxon>
        <taxon>Toxicofera</taxon>
        <taxon>Anguimorpha</taxon>
        <taxon>Paleoanguimorpha</taxon>
        <taxon>Varanoidea</taxon>
        <taxon>Varanidae</taxon>
        <taxon>Varanus</taxon>
    </lineage>
</organism>